<proteinExistence type="predicted"/>
<dbReference type="Proteomes" id="UP001549921">
    <property type="component" value="Unassembled WGS sequence"/>
</dbReference>
<gene>
    <name evidence="1" type="ORF">ABMA28_013630</name>
</gene>
<evidence type="ECO:0000313" key="2">
    <source>
        <dbReference type="Proteomes" id="UP001549921"/>
    </source>
</evidence>
<dbReference type="InterPro" id="IPR027905">
    <property type="entry name" value="CFAP95"/>
</dbReference>
<evidence type="ECO:0000313" key="1">
    <source>
        <dbReference type="EMBL" id="KAL0849307.1"/>
    </source>
</evidence>
<sequence>MRTKNPMAKKPQQILFSKNCYGPKTKVENWDYAIHAEKKDNYVYRDNLSNHVSTYVRWGNEDQGTNMTETRHMLAQVFTKTDPVYSFKPLVNFTSYPCTDTPGRNKLMKNADLAQLPADFGVMDYMTSQQDDYRNPYPSVAKPLMMETPPWLLNRVIRSDLTHNHGTAPPRGDYQCLDTHTPIGHIRQLRLFRYQSFNPATCLQDFPTFEKPLNNNETNNN</sequence>
<dbReference type="EMBL" id="JBEDNZ010000004">
    <property type="protein sequence ID" value="KAL0849307.1"/>
    <property type="molecule type" value="Genomic_DNA"/>
</dbReference>
<organism evidence="1 2">
    <name type="scientific">Loxostege sticticalis</name>
    <name type="common">Beet webworm moth</name>
    <dbReference type="NCBI Taxonomy" id="481309"/>
    <lineage>
        <taxon>Eukaryota</taxon>
        <taxon>Metazoa</taxon>
        <taxon>Ecdysozoa</taxon>
        <taxon>Arthropoda</taxon>
        <taxon>Hexapoda</taxon>
        <taxon>Insecta</taxon>
        <taxon>Pterygota</taxon>
        <taxon>Neoptera</taxon>
        <taxon>Endopterygota</taxon>
        <taxon>Lepidoptera</taxon>
        <taxon>Glossata</taxon>
        <taxon>Ditrysia</taxon>
        <taxon>Pyraloidea</taxon>
        <taxon>Crambidae</taxon>
        <taxon>Pyraustinae</taxon>
        <taxon>Loxostege</taxon>
    </lineage>
</organism>
<comment type="caution">
    <text evidence="1">The sequence shown here is derived from an EMBL/GenBank/DDBJ whole genome shotgun (WGS) entry which is preliminary data.</text>
</comment>
<dbReference type="Pfam" id="PF15139">
    <property type="entry name" value="CFAP95"/>
    <property type="match status" value="1"/>
</dbReference>
<protein>
    <submittedName>
        <fullName evidence="1">Uncharacterized protein</fullName>
    </submittedName>
</protein>
<dbReference type="AlphaFoldDB" id="A0ABD0TJ80"/>
<accession>A0ABD0TJ80</accession>
<reference evidence="1 2" key="1">
    <citation type="submission" date="2024-06" db="EMBL/GenBank/DDBJ databases">
        <title>A chromosome-level genome assembly of beet webworm, Loxostege sticticalis.</title>
        <authorList>
            <person name="Zhang Y."/>
        </authorList>
    </citation>
    <scope>NUCLEOTIDE SEQUENCE [LARGE SCALE GENOMIC DNA]</scope>
    <source>
        <strain evidence="1">AQ028</strain>
        <tissue evidence="1">Male pupae</tissue>
    </source>
</reference>
<name>A0ABD0TJ80_LOXSC</name>